<sequence>MLTNREPTRRRLFVCYLTSGSTTLVSGYIIVPVLSLQGKRIRAGGHRPEAGTTGRDNKAHMGACKQR</sequence>
<accession>A0ACD1G6D1</accession>
<evidence type="ECO:0000313" key="2">
    <source>
        <dbReference type="Proteomes" id="UP000249057"/>
    </source>
</evidence>
<evidence type="ECO:0000313" key="1">
    <source>
        <dbReference type="EMBL" id="RAH44817.1"/>
    </source>
</evidence>
<keyword evidence="2" id="KW-1185">Reference proteome</keyword>
<dbReference type="Proteomes" id="UP000249057">
    <property type="component" value="Unassembled WGS sequence"/>
</dbReference>
<organism evidence="1 2">
    <name type="scientific">Aspergillus brunneoviolaceus CBS 621.78</name>
    <dbReference type="NCBI Taxonomy" id="1450534"/>
    <lineage>
        <taxon>Eukaryota</taxon>
        <taxon>Fungi</taxon>
        <taxon>Dikarya</taxon>
        <taxon>Ascomycota</taxon>
        <taxon>Pezizomycotina</taxon>
        <taxon>Eurotiomycetes</taxon>
        <taxon>Eurotiomycetidae</taxon>
        <taxon>Eurotiales</taxon>
        <taxon>Aspergillaceae</taxon>
        <taxon>Aspergillus</taxon>
        <taxon>Aspergillus subgen. Circumdati</taxon>
    </lineage>
</organism>
<protein>
    <submittedName>
        <fullName evidence="1">Uncharacterized protein</fullName>
    </submittedName>
</protein>
<gene>
    <name evidence="1" type="ORF">BO95DRAFT_165940</name>
</gene>
<proteinExistence type="predicted"/>
<name>A0ACD1G6D1_9EURO</name>
<reference evidence="1" key="1">
    <citation type="submission" date="2018-02" db="EMBL/GenBank/DDBJ databases">
        <title>The genomes of Aspergillus section Nigri reveals drivers in fungal speciation.</title>
        <authorList>
            <consortium name="DOE Joint Genome Institute"/>
            <person name="Vesth T.C."/>
            <person name="Nybo J."/>
            <person name="Theobald S."/>
            <person name="Brandl J."/>
            <person name="Frisvad J.C."/>
            <person name="Nielsen K.F."/>
            <person name="Lyhne E.K."/>
            <person name="Kogle M.E."/>
            <person name="Kuo A."/>
            <person name="Riley R."/>
            <person name="Clum A."/>
            <person name="Nolan M."/>
            <person name="Lipzen A."/>
            <person name="Salamov A."/>
            <person name="Henrissat B."/>
            <person name="Wiebenga A."/>
            <person name="De vries R.P."/>
            <person name="Grigoriev I.V."/>
            <person name="Mortensen U.H."/>
            <person name="Andersen M.R."/>
            <person name="Baker S.E."/>
        </authorList>
    </citation>
    <scope>NUCLEOTIDE SEQUENCE</scope>
    <source>
        <strain evidence="1">CBS 621.78</strain>
    </source>
</reference>
<dbReference type="EMBL" id="KZ825350">
    <property type="protein sequence ID" value="RAH44817.1"/>
    <property type="molecule type" value="Genomic_DNA"/>
</dbReference>